<reference evidence="2 3" key="1">
    <citation type="submission" date="2019-03" db="EMBL/GenBank/DDBJ databases">
        <title>Genomic features of bacteria from cold environments.</title>
        <authorList>
            <person name="Shen L."/>
        </authorList>
    </citation>
    <scope>NUCLEOTIDE SEQUENCE [LARGE SCALE GENOMIC DNA]</scope>
    <source>
        <strain evidence="3">T3246-1</strain>
    </source>
</reference>
<organism evidence="2 3">
    <name type="scientific">Occultella glacieicola</name>
    <dbReference type="NCBI Taxonomy" id="2518684"/>
    <lineage>
        <taxon>Bacteria</taxon>
        <taxon>Bacillati</taxon>
        <taxon>Actinomycetota</taxon>
        <taxon>Actinomycetes</taxon>
        <taxon>Micrococcales</taxon>
        <taxon>Ruaniaceae</taxon>
        <taxon>Occultella</taxon>
    </lineage>
</organism>
<accession>A0ABY2E4K3</accession>
<dbReference type="Proteomes" id="UP000504882">
    <property type="component" value="Unassembled WGS sequence"/>
</dbReference>
<sequence>MNGTSRRGTPWTPAEEENHAYLQMQDVPDGAGVSICGPLSLRTTELLFEIVDHEDPRTSLTIDLSQTTFPDGRAVRRLVDEVERRRRHGLHIRVKGSSVRLLGLHRLDGEP</sequence>
<dbReference type="RefSeq" id="WP_133108398.1">
    <property type="nucleotide sequence ID" value="NZ_SMNA01000006.1"/>
</dbReference>
<evidence type="ECO:0000313" key="3">
    <source>
        <dbReference type="Proteomes" id="UP000504882"/>
    </source>
</evidence>
<proteinExistence type="predicted"/>
<evidence type="ECO:0000259" key="1">
    <source>
        <dbReference type="PROSITE" id="PS50801"/>
    </source>
</evidence>
<dbReference type="InterPro" id="IPR036513">
    <property type="entry name" value="STAS_dom_sf"/>
</dbReference>
<dbReference type="InterPro" id="IPR002645">
    <property type="entry name" value="STAS_dom"/>
</dbReference>
<dbReference type="EMBL" id="SMNA01000006">
    <property type="protein sequence ID" value="TDE92768.1"/>
    <property type="molecule type" value="Genomic_DNA"/>
</dbReference>
<dbReference type="PROSITE" id="PS50801">
    <property type="entry name" value="STAS"/>
    <property type="match status" value="1"/>
</dbReference>
<feature type="domain" description="STAS" evidence="1">
    <location>
        <begin position="20"/>
        <end position="111"/>
    </location>
</feature>
<dbReference type="SUPFAM" id="SSF52091">
    <property type="entry name" value="SpoIIaa-like"/>
    <property type="match status" value="1"/>
</dbReference>
<evidence type="ECO:0000313" key="2">
    <source>
        <dbReference type="EMBL" id="TDE92768.1"/>
    </source>
</evidence>
<comment type="caution">
    <text evidence="2">The sequence shown here is derived from an EMBL/GenBank/DDBJ whole genome shotgun (WGS) entry which is preliminary data.</text>
</comment>
<name>A0ABY2E4K3_9MICO</name>
<gene>
    <name evidence="2" type="ORF">EXU48_14740</name>
</gene>
<protein>
    <recommendedName>
        <fullName evidence="1">STAS domain-containing protein</fullName>
    </recommendedName>
</protein>
<keyword evidence="3" id="KW-1185">Reference proteome</keyword>